<sequence>MALNERKDCVETKDCSGSVDSSNGGGEEAKLSLDESKDQNYAWAQHVFESQYLDLSNFSPKGLITPRLGEGGEFPDLGTICASPLFSDQLKFLQSWSPRLPPNSELVWSPKVNNVENSESVSTSTQSGESDPGSSNPMVTSDSAASGSREETKKSRKRLNVECTSEGSNISGVEDVPKNKRNNSSLIKQIQKNKGPKRLREPRYAIKTRTEVDVMEDGYKWRKYGQKPVKNSPHPRNYYRCTTAHCPVRKRVERSTEDPGLVITSYEGTHSHPKINQTKNSSGDLNTYEAESLQESISQLQKGLPAMTSALPNLVSPQDNLGLLPNLDSLLTGWPSLMNRNQQPPSLQDNMSFVMAYQIVRLQFELQARAQQLMRYTAAQQSLAGGLPKNPFNIDPQGFTQFPLPDLLSLMQNYTDLSGDSNQLEPNHVPKPEPIMQSSLLARRANAARLRTSSLNPNMESSLKRQQFMTQQGMAALHNAGPPSEQNTSGPDQAPGPAPSSRQL</sequence>
<dbReference type="EMBL" id="ABEU02000007">
    <property type="protein sequence ID" value="PNR51622.1"/>
    <property type="molecule type" value="Genomic_DNA"/>
</dbReference>
<feature type="compositionally biased region" description="Low complexity" evidence="6">
    <location>
        <begin position="117"/>
        <end position="130"/>
    </location>
</feature>
<dbReference type="GeneID" id="112285107"/>
<dbReference type="SUPFAM" id="SSF118290">
    <property type="entry name" value="WRKY DNA-binding domain"/>
    <property type="match status" value="1"/>
</dbReference>
<dbReference type="RefSeq" id="XP_024381406.1">
    <property type="nucleotide sequence ID" value="XM_024525638.2"/>
</dbReference>
<feature type="compositionally biased region" description="Polar residues" evidence="6">
    <location>
        <begin position="162"/>
        <end position="171"/>
    </location>
</feature>
<proteinExistence type="predicted"/>
<accession>A0A2K1KCW2</accession>
<reference evidence="9" key="3">
    <citation type="submission" date="2020-12" db="UniProtKB">
        <authorList>
            <consortium name="EnsemblPlants"/>
        </authorList>
    </citation>
    <scope>IDENTIFICATION</scope>
</reference>
<keyword evidence="3" id="KW-0238">DNA-binding</keyword>
<dbReference type="InterPro" id="IPR036576">
    <property type="entry name" value="WRKY_dom_sf"/>
</dbReference>
<dbReference type="Gene3D" id="2.20.25.80">
    <property type="entry name" value="WRKY domain"/>
    <property type="match status" value="1"/>
</dbReference>
<dbReference type="PANTHER" id="PTHR31221">
    <property type="entry name" value="WRKY TRANSCRIPTION FACTOR PROTEIN 1-RELATED"/>
    <property type="match status" value="1"/>
</dbReference>
<dbReference type="GO" id="GO:0005634">
    <property type="term" value="C:nucleus"/>
    <property type="evidence" value="ECO:0000318"/>
    <property type="project" value="GO_Central"/>
</dbReference>
<dbReference type="EnsemblPlants" id="Pp3c7_24490V3.2">
    <property type="protein sequence ID" value="Pp3c7_24490V3.2"/>
    <property type="gene ID" value="Pp3c7_24490"/>
</dbReference>
<evidence type="ECO:0000313" key="8">
    <source>
        <dbReference type="EMBL" id="PNR51622.1"/>
    </source>
</evidence>
<organism evidence="8">
    <name type="scientific">Physcomitrium patens</name>
    <name type="common">Spreading-leaved earth moss</name>
    <name type="synonym">Physcomitrella patens</name>
    <dbReference type="NCBI Taxonomy" id="3218"/>
    <lineage>
        <taxon>Eukaryota</taxon>
        <taxon>Viridiplantae</taxon>
        <taxon>Streptophyta</taxon>
        <taxon>Embryophyta</taxon>
        <taxon>Bryophyta</taxon>
        <taxon>Bryophytina</taxon>
        <taxon>Bryopsida</taxon>
        <taxon>Funariidae</taxon>
        <taxon>Funariales</taxon>
        <taxon>Funariaceae</taxon>
        <taxon>Physcomitrium</taxon>
    </lineage>
</organism>
<dbReference type="EnsemblPlants" id="Pp3c7_24490V3.1">
    <property type="protein sequence ID" value="Pp3c7_24490V3.1"/>
    <property type="gene ID" value="Pp3c7_24490"/>
</dbReference>
<keyword evidence="10" id="KW-1185">Reference proteome</keyword>
<dbReference type="GO" id="GO:0006355">
    <property type="term" value="P:regulation of DNA-templated transcription"/>
    <property type="evidence" value="ECO:0000318"/>
    <property type="project" value="GO_Central"/>
</dbReference>
<reference evidence="8 10" key="1">
    <citation type="journal article" date="2008" name="Science">
        <title>The Physcomitrella genome reveals evolutionary insights into the conquest of land by plants.</title>
        <authorList>
            <person name="Rensing S."/>
            <person name="Lang D."/>
            <person name="Zimmer A."/>
            <person name="Terry A."/>
            <person name="Salamov A."/>
            <person name="Shapiro H."/>
            <person name="Nishiyama T."/>
            <person name="Perroud P.-F."/>
            <person name="Lindquist E."/>
            <person name="Kamisugi Y."/>
            <person name="Tanahashi T."/>
            <person name="Sakakibara K."/>
            <person name="Fujita T."/>
            <person name="Oishi K."/>
            <person name="Shin-I T."/>
            <person name="Kuroki Y."/>
            <person name="Toyoda A."/>
            <person name="Suzuki Y."/>
            <person name="Hashimoto A."/>
            <person name="Yamaguchi K."/>
            <person name="Sugano A."/>
            <person name="Kohara Y."/>
            <person name="Fujiyama A."/>
            <person name="Anterola A."/>
            <person name="Aoki S."/>
            <person name="Ashton N."/>
            <person name="Barbazuk W.B."/>
            <person name="Barker E."/>
            <person name="Bennetzen J."/>
            <person name="Bezanilla M."/>
            <person name="Blankenship R."/>
            <person name="Cho S.H."/>
            <person name="Dutcher S."/>
            <person name="Estelle M."/>
            <person name="Fawcett J.A."/>
            <person name="Gundlach H."/>
            <person name="Hanada K."/>
            <person name="Heyl A."/>
            <person name="Hicks K.A."/>
            <person name="Hugh J."/>
            <person name="Lohr M."/>
            <person name="Mayer K."/>
            <person name="Melkozernov A."/>
            <person name="Murata T."/>
            <person name="Nelson D."/>
            <person name="Pils B."/>
            <person name="Prigge M."/>
            <person name="Reiss B."/>
            <person name="Renner T."/>
            <person name="Rombauts S."/>
            <person name="Rushton P."/>
            <person name="Sanderfoot A."/>
            <person name="Schween G."/>
            <person name="Shiu S.-H."/>
            <person name="Stueber K."/>
            <person name="Theodoulou F.L."/>
            <person name="Tu H."/>
            <person name="Van de Peer Y."/>
            <person name="Verrier P.J."/>
            <person name="Waters E."/>
            <person name="Wood A."/>
            <person name="Yang L."/>
            <person name="Cove D."/>
            <person name="Cuming A."/>
            <person name="Hasebe M."/>
            <person name="Lucas S."/>
            <person name="Mishler D.B."/>
            <person name="Reski R."/>
            <person name="Grigoriev I."/>
            <person name="Quatrano R.S."/>
            <person name="Boore J.L."/>
        </authorList>
    </citation>
    <scope>NUCLEOTIDE SEQUENCE [LARGE SCALE GENOMIC DNA]</scope>
    <source>
        <strain evidence="9 10">cv. Gransden 2004</strain>
    </source>
</reference>
<dbReference type="SMART" id="SM00774">
    <property type="entry name" value="WRKY"/>
    <property type="match status" value="1"/>
</dbReference>
<dbReference type="PaxDb" id="3218-PP1S407_55V6.1"/>
<keyword evidence="2" id="KW-0805">Transcription regulation</keyword>
<evidence type="ECO:0000256" key="2">
    <source>
        <dbReference type="ARBA" id="ARBA00023015"/>
    </source>
</evidence>
<comment type="subcellular location">
    <subcellularLocation>
        <location evidence="1">Nucleus</location>
    </subcellularLocation>
</comment>
<dbReference type="AlphaFoldDB" id="A0A2K1KCW2"/>
<feature type="region of interest" description="Disordered" evidence="6">
    <location>
        <begin position="265"/>
        <end position="284"/>
    </location>
</feature>
<evidence type="ECO:0000313" key="9">
    <source>
        <dbReference type="EnsemblPlants" id="Pp3c7_24490V3.1"/>
    </source>
</evidence>
<protein>
    <recommendedName>
        <fullName evidence="7">WRKY domain-containing protein</fullName>
    </recommendedName>
</protein>
<dbReference type="Gramene" id="Pp3c7_24490V3.1">
    <property type="protein sequence ID" value="Pp3c7_24490V3.1"/>
    <property type="gene ID" value="Pp3c7_24490"/>
</dbReference>
<dbReference type="InterPro" id="IPR044810">
    <property type="entry name" value="WRKY_plant"/>
</dbReference>
<gene>
    <name evidence="9" type="primary">LOC112285107</name>
    <name evidence="8" type="ORF">PHYPA_010809</name>
</gene>
<evidence type="ECO:0000259" key="7">
    <source>
        <dbReference type="PROSITE" id="PS50811"/>
    </source>
</evidence>
<feature type="region of interest" description="Disordered" evidence="6">
    <location>
        <begin position="473"/>
        <end position="504"/>
    </location>
</feature>
<dbReference type="GO" id="GO:0003700">
    <property type="term" value="F:DNA-binding transcription factor activity"/>
    <property type="evidence" value="ECO:0000318"/>
    <property type="project" value="GO_Central"/>
</dbReference>
<evidence type="ECO:0000256" key="4">
    <source>
        <dbReference type="ARBA" id="ARBA00023163"/>
    </source>
</evidence>
<dbReference type="Gramene" id="Pp3c7_24490V3.2">
    <property type="protein sequence ID" value="Pp3c7_24490V3.2"/>
    <property type="gene ID" value="Pp3c7_24490"/>
</dbReference>
<evidence type="ECO:0000256" key="3">
    <source>
        <dbReference type="ARBA" id="ARBA00023125"/>
    </source>
</evidence>
<evidence type="ECO:0000256" key="5">
    <source>
        <dbReference type="ARBA" id="ARBA00023242"/>
    </source>
</evidence>
<dbReference type="PANTHER" id="PTHR31221:SF334">
    <property type="entry name" value="WRKY TRANSCRIPTION FACTOR 57-RELATED"/>
    <property type="match status" value="1"/>
</dbReference>
<feature type="region of interest" description="Disordered" evidence="6">
    <location>
        <begin position="1"/>
        <end position="33"/>
    </location>
</feature>
<feature type="domain" description="WRKY" evidence="7">
    <location>
        <begin position="210"/>
        <end position="275"/>
    </location>
</feature>
<evidence type="ECO:0000256" key="6">
    <source>
        <dbReference type="SAM" id="MobiDB-lite"/>
    </source>
</evidence>
<dbReference type="Proteomes" id="UP000006727">
    <property type="component" value="Chromosome 7"/>
</dbReference>
<dbReference type="PROSITE" id="PS50811">
    <property type="entry name" value="WRKY"/>
    <property type="match status" value="1"/>
</dbReference>
<feature type="region of interest" description="Disordered" evidence="6">
    <location>
        <begin position="117"/>
        <end position="198"/>
    </location>
</feature>
<feature type="compositionally biased region" description="Polar residues" evidence="6">
    <location>
        <begin position="132"/>
        <end position="146"/>
    </location>
</feature>
<feature type="compositionally biased region" description="Polar residues" evidence="6">
    <location>
        <begin position="274"/>
        <end position="284"/>
    </location>
</feature>
<evidence type="ECO:0000313" key="10">
    <source>
        <dbReference type="Proteomes" id="UP000006727"/>
    </source>
</evidence>
<keyword evidence="5" id="KW-0539">Nucleus</keyword>
<dbReference type="OrthoDB" id="10254546at2759"/>
<dbReference type="FunFam" id="2.20.25.80:FF:000003">
    <property type="entry name" value="WRKY transcription factor 57"/>
    <property type="match status" value="1"/>
</dbReference>
<feature type="compositionally biased region" description="Polar residues" evidence="6">
    <location>
        <begin position="182"/>
        <end position="192"/>
    </location>
</feature>
<keyword evidence="4" id="KW-0804">Transcription</keyword>
<feature type="compositionally biased region" description="Basic and acidic residues" evidence="6">
    <location>
        <begin position="1"/>
        <end position="14"/>
    </location>
</feature>
<evidence type="ECO:0000256" key="1">
    <source>
        <dbReference type="ARBA" id="ARBA00004123"/>
    </source>
</evidence>
<reference evidence="8 10" key="2">
    <citation type="journal article" date="2018" name="Plant J.">
        <title>The Physcomitrella patens chromosome-scale assembly reveals moss genome structure and evolution.</title>
        <authorList>
            <person name="Lang D."/>
            <person name="Ullrich K.K."/>
            <person name="Murat F."/>
            <person name="Fuchs J."/>
            <person name="Jenkins J."/>
            <person name="Haas F.B."/>
            <person name="Piednoel M."/>
            <person name="Gundlach H."/>
            <person name="Van Bel M."/>
            <person name="Meyberg R."/>
            <person name="Vives C."/>
            <person name="Morata J."/>
            <person name="Symeonidi A."/>
            <person name="Hiss M."/>
            <person name="Muchero W."/>
            <person name="Kamisugi Y."/>
            <person name="Saleh O."/>
            <person name="Blanc G."/>
            <person name="Decker E.L."/>
            <person name="van Gessel N."/>
            <person name="Grimwood J."/>
            <person name="Hayes R.D."/>
            <person name="Graham S.W."/>
            <person name="Gunter L.E."/>
            <person name="McDaniel S.F."/>
            <person name="Hoernstein S.N.W."/>
            <person name="Larsson A."/>
            <person name="Li F.W."/>
            <person name="Perroud P.F."/>
            <person name="Phillips J."/>
            <person name="Ranjan P."/>
            <person name="Rokshar D.S."/>
            <person name="Rothfels C.J."/>
            <person name="Schneider L."/>
            <person name="Shu S."/>
            <person name="Stevenson D.W."/>
            <person name="Thummler F."/>
            <person name="Tillich M."/>
            <person name="Villarreal Aguilar J.C."/>
            <person name="Widiez T."/>
            <person name="Wong G.K."/>
            <person name="Wymore A."/>
            <person name="Zhang Y."/>
            <person name="Zimmer A.D."/>
            <person name="Quatrano R.S."/>
            <person name="Mayer K.F.X."/>
            <person name="Goodstein D."/>
            <person name="Casacuberta J.M."/>
            <person name="Vandepoele K."/>
            <person name="Reski R."/>
            <person name="Cuming A.C."/>
            <person name="Tuskan G.A."/>
            <person name="Maumus F."/>
            <person name="Salse J."/>
            <person name="Schmutz J."/>
            <person name="Rensing S.A."/>
        </authorList>
    </citation>
    <scope>NUCLEOTIDE SEQUENCE [LARGE SCALE GENOMIC DNA]</scope>
    <source>
        <strain evidence="9 10">cv. Gransden 2004</strain>
    </source>
</reference>
<dbReference type="STRING" id="3218.A0A2K1KCW2"/>
<dbReference type="InterPro" id="IPR003657">
    <property type="entry name" value="WRKY_dom"/>
</dbReference>
<dbReference type="Pfam" id="PF03106">
    <property type="entry name" value="WRKY"/>
    <property type="match status" value="1"/>
</dbReference>
<name>A0A2K1KCW2_PHYPA</name>
<dbReference type="GO" id="GO:0000976">
    <property type="term" value="F:transcription cis-regulatory region binding"/>
    <property type="evidence" value="ECO:0000318"/>
    <property type="project" value="GO_Central"/>
</dbReference>